<gene>
    <name evidence="2" type="ORF">SAMN05216377_109257</name>
</gene>
<dbReference type="Proteomes" id="UP000198967">
    <property type="component" value="Unassembled WGS sequence"/>
</dbReference>
<dbReference type="OrthoDB" id="5186830at2"/>
<organism evidence="2 3">
    <name type="scientific">Pseudonocardia oroxyli</name>
    <dbReference type="NCBI Taxonomy" id="366584"/>
    <lineage>
        <taxon>Bacteria</taxon>
        <taxon>Bacillati</taxon>
        <taxon>Actinomycetota</taxon>
        <taxon>Actinomycetes</taxon>
        <taxon>Pseudonocardiales</taxon>
        <taxon>Pseudonocardiaceae</taxon>
        <taxon>Pseudonocardia</taxon>
    </lineage>
</organism>
<dbReference type="RefSeq" id="WP_093084991.1">
    <property type="nucleotide sequence ID" value="NZ_FNBE01000009.1"/>
</dbReference>
<accession>A0A1G7S8W9</accession>
<dbReference type="Pfam" id="PF00903">
    <property type="entry name" value="Glyoxalase"/>
    <property type="match status" value="1"/>
</dbReference>
<dbReference type="Gene3D" id="3.10.180.10">
    <property type="entry name" value="2,3-Dihydroxybiphenyl 1,2-Dioxygenase, domain 1"/>
    <property type="match status" value="1"/>
</dbReference>
<dbReference type="AlphaFoldDB" id="A0A1G7S8W9"/>
<sequence length="97" mass="10345">MDASLDLVVLYTEQVEACREFYAHLGLPLVAEKHGDGPLHHAAVLANGTVVEIYPGTAGRTTDRLRLAFTVAAAADLPAGTHRLEDPDGRVVIVTAR</sequence>
<feature type="domain" description="Glyoxalase/fosfomycin resistance/dioxygenase" evidence="1">
    <location>
        <begin position="5"/>
        <end position="92"/>
    </location>
</feature>
<evidence type="ECO:0000259" key="1">
    <source>
        <dbReference type="Pfam" id="PF00903"/>
    </source>
</evidence>
<keyword evidence="3" id="KW-1185">Reference proteome</keyword>
<dbReference type="EMBL" id="FNBE01000009">
    <property type="protein sequence ID" value="SDG18879.1"/>
    <property type="molecule type" value="Genomic_DNA"/>
</dbReference>
<evidence type="ECO:0000313" key="3">
    <source>
        <dbReference type="Proteomes" id="UP000198967"/>
    </source>
</evidence>
<dbReference type="STRING" id="366584.SAMN05216377_109257"/>
<evidence type="ECO:0000313" key="2">
    <source>
        <dbReference type="EMBL" id="SDG18879.1"/>
    </source>
</evidence>
<dbReference type="SUPFAM" id="SSF54593">
    <property type="entry name" value="Glyoxalase/Bleomycin resistance protein/Dihydroxybiphenyl dioxygenase"/>
    <property type="match status" value="1"/>
</dbReference>
<proteinExistence type="predicted"/>
<dbReference type="InterPro" id="IPR029068">
    <property type="entry name" value="Glyas_Bleomycin-R_OHBP_Dase"/>
</dbReference>
<protein>
    <recommendedName>
        <fullName evidence="1">Glyoxalase/fosfomycin resistance/dioxygenase domain-containing protein</fullName>
    </recommendedName>
</protein>
<reference evidence="2 3" key="1">
    <citation type="submission" date="2016-10" db="EMBL/GenBank/DDBJ databases">
        <authorList>
            <person name="de Groot N.N."/>
        </authorList>
    </citation>
    <scope>NUCLEOTIDE SEQUENCE [LARGE SCALE GENOMIC DNA]</scope>
    <source>
        <strain evidence="2 3">CGMCC 4.3143</strain>
    </source>
</reference>
<dbReference type="InterPro" id="IPR004360">
    <property type="entry name" value="Glyas_Fos-R_dOase_dom"/>
</dbReference>
<name>A0A1G7S8W9_PSEOR</name>